<feature type="domain" description="Sulfatase N-terminal" evidence="6">
    <location>
        <begin position="52"/>
        <end position="294"/>
    </location>
</feature>
<comment type="similarity">
    <text evidence="2">Belongs to the sulfatase family.</text>
</comment>
<sequence>MRKRFDYYFKMAKPAVKLVGDPKGDSANFGGVYTPGWCNAYDDVPKTQEGHNDVGWNNSNMYTPHMDKLAREGVILDQFYAMPLCTPSRASFLSGLYAQQLGLQRGVLWEMEPYGIPLKYKLLPEVLKSKSYRSHAVGKWHLGFCDWRYTPTHRGFDSFLVTAPDSIFMKMTDMPKNITGQYSQYLQNDRAVEIIEQHRKYHPQKPLFLYVGSSATHFPGFPCFIARNKNYLYYIPLMLVQADRFARQCENQTETRREFCGAVMGMDEVVHNITKALKQNNLYCNSIFAFASDESVSEDKPSPRTEFPYSMDIIEGTRIGAVRVGDYKLIDGPAGLNDKWIIEKETVDKSYDGAFTMNLFNQRSFFFNLTDRSSKLYNLAVDPNERHNLANKEPEKLAELRKRFDYYFNMAKPAVKLVEDPKGDPVKFGDVYSPGWCNAYEDVPKTHGDTYYNKSQIQLVLN</sequence>
<dbReference type="Pfam" id="PF00884">
    <property type="entry name" value="Sulfatase"/>
    <property type="match status" value="1"/>
</dbReference>
<dbReference type="PANTHER" id="PTHR10342:SF274">
    <property type="entry name" value="ARYLSULFATASE B"/>
    <property type="match status" value="1"/>
</dbReference>
<protein>
    <recommendedName>
        <fullName evidence="6">Sulfatase N-terminal domain-containing protein</fullName>
    </recommendedName>
</protein>
<dbReference type="PhylomeDB" id="T1J5L9"/>
<dbReference type="InterPro" id="IPR000917">
    <property type="entry name" value="Sulfatase_N"/>
</dbReference>
<keyword evidence="3" id="KW-0479">Metal-binding</keyword>
<evidence type="ECO:0000256" key="4">
    <source>
        <dbReference type="ARBA" id="ARBA00022837"/>
    </source>
</evidence>
<evidence type="ECO:0000256" key="2">
    <source>
        <dbReference type="ARBA" id="ARBA00008779"/>
    </source>
</evidence>
<dbReference type="InterPro" id="IPR047115">
    <property type="entry name" value="ARSB"/>
</dbReference>
<dbReference type="GO" id="GO:0046872">
    <property type="term" value="F:metal ion binding"/>
    <property type="evidence" value="ECO:0007669"/>
    <property type="project" value="UniProtKB-KW"/>
</dbReference>
<dbReference type="InterPro" id="IPR017850">
    <property type="entry name" value="Alkaline_phosphatase_core_sf"/>
</dbReference>
<dbReference type="eggNOG" id="KOG3867">
    <property type="taxonomic scope" value="Eukaryota"/>
</dbReference>
<proteinExistence type="inferred from homology"/>
<reference evidence="8" key="1">
    <citation type="submission" date="2011-05" db="EMBL/GenBank/DDBJ databases">
        <authorList>
            <person name="Richards S.R."/>
            <person name="Qu J."/>
            <person name="Jiang H."/>
            <person name="Jhangiani S.N."/>
            <person name="Agravi P."/>
            <person name="Goodspeed R."/>
            <person name="Gross S."/>
            <person name="Mandapat C."/>
            <person name="Jackson L."/>
            <person name="Mathew T."/>
            <person name="Pu L."/>
            <person name="Thornton R."/>
            <person name="Saada N."/>
            <person name="Wilczek-Boney K.B."/>
            <person name="Lee S."/>
            <person name="Kovar C."/>
            <person name="Wu Y."/>
            <person name="Scherer S.E."/>
            <person name="Worley K.C."/>
            <person name="Muzny D.M."/>
            <person name="Gibbs R."/>
        </authorList>
    </citation>
    <scope>NUCLEOTIDE SEQUENCE</scope>
    <source>
        <strain evidence="8">Brora</strain>
    </source>
</reference>
<dbReference type="Gene3D" id="3.40.720.10">
    <property type="entry name" value="Alkaline Phosphatase, subunit A"/>
    <property type="match status" value="1"/>
</dbReference>
<comment type="cofactor">
    <cofactor evidence="1">
        <name>Ca(2+)</name>
        <dbReference type="ChEBI" id="CHEBI:29108"/>
    </cofactor>
</comment>
<reference evidence="7" key="2">
    <citation type="submission" date="2015-02" db="UniProtKB">
        <authorList>
            <consortium name="EnsemblMetazoa"/>
        </authorList>
    </citation>
    <scope>IDENTIFICATION</scope>
</reference>
<evidence type="ECO:0000313" key="7">
    <source>
        <dbReference type="EnsemblMetazoa" id="SMAR008923-PA"/>
    </source>
</evidence>
<dbReference type="Gene3D" id="3.30.1120.10">
    <property type="match status" value="1"/>
</dbReference>
<dbReference type="Proteomes" id="UP000014500">
    <property type="component" value="Unassembled WGS sequence"/>
</dbReference>
<dbReference type="EnsemblMetazoa" id="SMAR008923-RA">
    <property type="protein sequence ID" value="SMAR008923-PA"/>
    <property type="gene ID" value="SMAR008923"/>
</dbReference>
<evidence type="ECO:0000259" key="6">
    <source>
        <dbReference type="Pfam" id="PF00884"/>
    </source>
</evidence>
<dbReference type="EMBL" id="JH431865">
    <property type="status" value="NOT_ANNOTATED_CDS"/>
    <property type="molecule type" value="Genomic_DNA"/>
</dbReference>
<accession>T1J5L9</accession>
<dbReference type="PANTHER" id="PTHR10342">
    <property type="entry name" value="ARYLSULFATASE"/>
    <property type="match status" value="1"/>
</dbReference>
<organism evidence="7 8">
    <name type="scientific">Strigamia maritima</name>
    <name type="common">European centipede</name>
    <name type="synonym">Geophilus maritimus</name>
    <dbReference type="NCBI Taxonomy" id="126957"/>
    <lineage>
        <taxon>Eukaryota</taxon>
        <taxon>Metazoa</taxon>
        <taxon>Ecdysozoa</taxon>
        <taxon>Arthropoda</taxon>
        <taxon>Myriapoda</taxon>
        <taxon>Chilopoda</taxon>
        <taxon>Pleurostigmophora</taxon>
        <taxon>Geophilomorpha</taxon>
        <taxon>Linotaeniidae</taxon>
        <taxon>Strigamia</taxon>
    </lineage>
</organism>
<dbReference type="STRING" id="126957.T1J5L9"/>
<dbReference type="SUPFAM" id="SSF53649">
    <property type="entry name" value="Alkaline phosphatase-like"/>
    <property type="match status" value="1"/>
</dbReference>
<dbReference type="OMA" id="PGWCNAY"/>
<keyword evidence="8" id="KW-1185">Reference proteome</keyword>
<name>T1J5L9_STRMM</name>
<evidence type="ECO:0000256" key="1">
    <source>
        <dbReference type="ARBA" id="ARBA00001913"/>
    </source>
</evidence>
<dbReference type="AlphaFoldDB" id="T1J5L9"/>
<keyword evidence="5" id="KW-0325">Glycoprotein</keyword>
<evidence type="ECO:0000313" key="8">
    <source>
        <dbReference type="Proteomes" id="UP000014500"/>
    </source>
</evidence>
<keyword evidence="4" id="KW-0106">Calcium</keyword>
<evidence type="ECO:0000256" key="3">
    <source>
        <dbReference type="ARBA" id="ARBA00022723"/>
    </source>
</evidence>
<dbReference type="HOGENOM" id="CLU_006332_10_1_1"/>
<evidence type="ECO:0000256" key="5">
    <source>
        <dbReference type="ARBA" id="ARBA00023180"/>
    </source>
</evidence>
<dbReference type="GO" id="GO:0008484">
    <property type="term" value="F:sulfuric ester hydrolase activity"/>
    <property type="evidence" value="ECO:0007669"/>
    <property type="project" value="InterPro"/>
</dbReference>